<protein>
    <submittedName>
        <fullName evidence="2">Uncharacterized protein</fullName>
    </submittedName>
</protein>
<evidence type="ECO:0000256" key="1">
    <source>
        <dbReference type="SAM" id="MobiDB-lite"/>
    </source>
</evidence>
<reference evidence="3" key="1">
    <citation type="journal article" date="2014" name="Genome Announc.">
        <title>Draft genome sequence of the plant-pathogenic soil fungus Rhizoctonia solani anastomosis group 3 strain Rhs1AP.</title>
        <authorList>
            <person name="Cubeta M.A."/>
            <person name="Thomas E."/>
            <person name="Dean R.A."/>
            <person name="Jabaji S."/>
            <person name="Neate S.M."/>
            <person name="Tavantzis S."/>
            <person name="Toda T."/>
            <person name="Vilgalys R."/>
            <person name="Bharathan N."/>
            <person name="Fedorova-Abrams N."/>
            <person name="Pakala S.B."/>
            <person name="Pakala S.M."/>
            <person name="Zafar N."/>
            <person name="Joardar V."/>
            <person name="Losada L."/>
            <person name="Nierman W.C."/>
        </authorList>
    </citation>
    <scope>NUCLEOTIDE SEQUENCE [LARGE SCALE GENOMIC DNA]</scope>
    <source>
        <strain evidence="3">AG-3</strain>
    </source>
</reference>
<feature type="region of interest" description="Disordered" evidence="1">
    <location>
        <begin position="47"/>
        <end position="95"/>
    </location>
</feature>
<sequence length="95" mass="10994">MTPRSHLNWYMHHTRFDCLFDDELEFPEDEGLYDGTVDDAYAAVLNARSSGETTEPALVEDEDESEYEYESEDDQAPVVLGSKISSRRHEEMGWE</sequence>
<evidence type="ECO:0000313" key="2">
    <source>
        <dbReference type="EMBL" id="EUC54404.1"/>
    </source>
</evidence>
<accession>X8IYV5</accession>
<dbReference type="EMBL" id="JATN01000322">
    <property type="protein sequence ID" value="EUC54404.1"/>
    <property type="molecule type" value="Genomic_DNA"/>
</dbReference>
<evidence type="ECO:0000313" key="3">
    <source>
        <dbReference type="Proteomes" id="UP000030108"/>
    </source>
</evidence>
<comment type="caution">
    <text evidence="2">The sequence shown here is derived from an EMBL/GenBank/DDBJ whole genome shotgun (WGS) entry which is preliminary data.</text>
</comment>
<gene>
    <name evidence="2" type="ORF">RSOL_046150</name>
</gene>
<name>X8IYV5_9AGAM</name>
<feature type="non-terminal residue" evidence="2">
    <location>
        <position position="95"/>
    </location>
</feature>
<dbReference type="Proteomes" id="UP000030108">
    <property type="component" value="Unassembled WGS sequence"/>
</dbReference>
<feature type="compositionally biased region" description="Acidic residues" evidence="1">
    <location>
        <begin position="58"/>
        <end position="75"/>
    </location>
</feature>
<proteinExistence type="predicted"/>
<dbReference type="AlphaFoldDB" id="X8IYV5"/>
<organism evidence="2 3">
    <name type="scientific">Rhizoctonia solani AG-3 Rhs1AP</name>
    <dbReference type="NCBI Taxonomy" id="1086054"/>
    <lineage>
        <taxon>Eukaryota</taxon>
        <taxon>Fungi</taxon>
        <taxon>Dikarya</taxon>
        <taxon>Basidiomycota</taxon>
        <taxon>Agaricomycotina</taxon>
        <taxon>Agaricomycetes</taxon>
        <taxon>Cantharellales</taxon>
        <taxon>Ceratobasidiaceae</taxon>
        <taxon>Rhizoctonia</taxon>
    </lineage>
</organism>